<keyword evidence="3" id="KW-1185">Reference proteome</keyword>
<keyword evidence="1" id="KW-0812">Transmembrane</keyword>
<feature type="transmembrane region" description="Helical" evidence="1">
    <location>
        <begin position="6"/>
        <end position="24"/>
    </location>
</feature>
<name>A0AAD7B7B4_9AGAR</name>
<accession>A0AAD7B7B4</accession>
<feature type="transmembrane region" description="Helical" evidence="1">
    <location>
        <begin position="156"/>
        <end position="174"/>
    </location>
</feature>
<protein>
    <submittedName>
        <fullName evidence="2">Uncharacterized protein</fullName>
    </submittedName>
</protein>
<keyword evidence="1" id="KW-1133">Transmembrane helix</keyword>
<dbReference type="AlphaFoldDB" id="A0AAD7B7B4"/>
<evidence type="ECO:0000313" key="2">
    <source>
        <dbReference type="EMBL" id="KAJ7612726.1"/>
    </source>
</evidence>
<comment type="caution">
    <text evidence="2">The sequence shown here is derived from an EMBL/GenBank/DDBJ whole genome shotgun (WGS) entry which is preliminary data.</text>
</comment>
<dbReference type="Proteomes" id="UP001221142">
    <property type="component" value="Unassembled WGS sequence"/>
</dbReference>
<dbReference type="EMBL" id="JARKIF010000030">
    <property type="protein sequence ID" value="KAJ7612726.1"/>
    <property type="molecule type" value="Genomic_DNA"/>
</dbReference>
<evidence type="ECO:0000256" key="1">
    <source>
        <dbReference type="SAM" id="Phobius"/>
    </source>
</evidence>
<gene>
    <name evidence="2" type="ORF">FB45DRAFT_1065425</name>
</gene>
<feature type="transmembrane region" description="Helical" evidence="1">
    <location>
        <begin position="112"/>
        <end position="135"/>
    </location>
</feature>
<keyword evidence="1" id="KW-0472">Membrane</keyword>
<evidence type="ECO:0000313" key="3">
    <source>
        <dbReference type="Proteomes" id="UP001221142"/>
    </source>
</evidence>
<proteinExistence type="predicted"/>
<sequence>MAAVVGYLYLSSLTAFAMDCYIAFQNMHSYFMLSTVPLADRSAIADTMYNKFIGPGELLFVANAIAADSVIIWRTWARSSSRSSTSSFLYTSRYGFMLPIHDADRIYTTSQILVWAFSLSTNILCTVLIGLRACAFRRETADLQFGERKGRGMSTGNVLSLLVESGFIYSFLWATQIVGYLPFKTNAGVVVADTTVRIGRQISGMYPTGDYRPR</sequence>
<organism evidence="2 3">
    <name type="scientific">Roridomyces roridus</name>
    <dbReference type="NCBI Taxonomy" id="1738132"/>
    <lineage>
        <taxon>Eukaryota</taxon>
        <taxon>Fungi</taxon>
        <taxon>Dikarya</taxon>
        <taxon>Basidiomycota</taxon>
        <taxon>Agaricomycotina</taxon>
        <taxon>Agaricomycetes</taxon>
        <taxon>Agaricomycetidae</taxon>
        <taxon>Agaricales</taxon>
        <taxon>Marasmiineae</taxon>
        <taxon>Mycenaceae</taxon>
        <taxon>Roridomyces</taxon>
    </lineage>
</organism>
<reference evidence="2" key="1">
    <citation type="submission" date="2023-03" db="EMBL/GenBank/DDBJ databases">
        <title>Massive genome expansion in bonnet fungi (Mycena s.s.) driven by repeated elements and novel gene families across ecological guilds.</title>
        <authorList>
            <consortium name="Lawrence Berkeley National Laboratory"/>
            <person name="Harder C.B."/>
            <person name="Miyauchi S."/>
            <person name="Viragh M."/>
            <person name="Kuo A."/>
            <person name="Thoen E."/>
            <person name="Andreopoulos B."/>
            <person name="Lu D."/>
            <person name="Skrede I."/>
            <person name="Drula E."/>
            <person name="Henrissat B."/>
            <person name="Morin E."/>
            <person name="Kohler A."/>
            <person name="Barry K."/>
            <person name="LaButti K."/>
            <person name="Morin E."/>
            <person name="Salamov A."/>
            <person name="Lipzen A."/>
            <person name="Mereny Z."/>
            <person name="Hegedus B."/>
            <person name="Baldrian P."/>
            <person name="Stursova M."/>
            <person name="Weitz H."/>
            <person name="Taylor A."/>
            <person name="Grigoriev I.V."/>
            <person name="Nagy L.G."/>
            <person name="Martin F."/>
            <person name="Kauserud H."/>
        </authorList>
    </citation>
    <scope>NUCLEOTIDE SEQUENCE</scope>
    <source>
        <strain evidence="2">9284</strain>
    </source>
</reference>